<reference evidence="2 3" key="2">
    <citation type="submission" date="2018-11" db="EMBL/GenBank/DDBJ databases">
        <authorList>
            <consortium name="Pathogen Informatics"/>
        </authorList>
    </citation>
    <scope>NUCLEOTIDE SEQUENCE [LARGE SCALE GENOMIC DNA]</scope>
</reference>
<reference evidence="4" key="1">
    <citation type="submission" date="2017-02" db="UniProtKB">
        <authorList>
            <consortium name="WormBaseParasite"/>
        </authorList>
    </citation>
    <scope>IDENTIFICATION</scope>
</reference>
<accession>A0A0R3WAH6</accession>
<dbReference type="AlphaFoldDB" id="A0A0R3WAH6"/>
<proteinExistence type="predicted"/>
<gene>
    <name evidence="2" type="ORF">TASK_LOCUS7554</name>
</gene>
<dbReference type="Proteomes" id="UP000282613">
    <property type="component" value="Unassembled WGS sequence"/>
</dbReference>
<dbReference type="OrthoDB" id="6282722at2759"/>
<keyword evidence="3" id="KW-1185">Reference proteome</keyword>
<organism evidence="4">
    <name type="scientific">Taenia asiatica</name>
    <name type="common">Asian tapeworm</name>
    <dbReference type="NCBI Taxonomy" id="60517"/>
    <lineage>
        <taxon>Eukaryota</taxon>
        <taxon>Metazoa</taxon>
        <taxon>Spiralia</taxon>
        <taxon>Lophotrochozoa</taxon>
        <taxon>Platyhelminthes</taxon>
        <taxon>Cestoda</taxon>
        <taxon>Eucestoda</taxon>
        <taxon>Cyclophyllidea</taxon>
        <taxon>Taeniidae</taxon>
        <taxon>Taenia</taxon>
    </lineage>
</organism>
<dbReference type="EMBL" id="UYRS01018635">
    <property type="protein sequence ID" value="VDK38584.1"/>
    <property type="molecule type" value="Genomic_DNA"/>
</dbReference>
<evidence type="ECO:0000313" key="4">
    <source>
        <dbReference type="WBParaSite" id="TASK_0000755301-mRNA-1"/>
    </source>
</evidence>
<feature type="compositionally biased region" description="Polar residues" evidence="1">
    <location>
        <begin position="204"/>
        <end position="234"/>
    </location>
</feature>
<evidence type="ECO:0000313" key="2">
    <source>
        <dbReference type="EMBL" id="VDK38584.1"/>
    </source>
</evidence>
<evidence type="ECO:0000313" key="3">
    <source>
        <dbReference type="Proteomes" id="UP000282613"/>
    </source>
</evidence>
<evidence type="ECO:0000256" key="1">
    <source>
        <dbReference type="SAM" id="MobiDB-lite"/>
    </source>
</evidence>
<name>A0A0R3WAH6_TAEAS</name>
<feature type="compositionally biased region" description="Polar residues" evidence="1">
    <location>
        <begin position="60"/>
        <end position="70"/>
    </location>
</feature>
<sequence>MQELQVLHKNLIYLATIADQATNNGVAVQRGPPPPPPGFSSAPVGPPEHTMPLQPPPNASYPSGPSQSRGQPMPPNYMSPIGAPMMPQHQHGLPPQQQQQPPPPQTGGDDRDFMQQRAGPLPPYGYPPGPPPPSQQQPQHQSFPVAPGGEFGAPRYENTGQPVGAMSGEAGAMLEAPPVTAPPSIPSSSGVGGGAPPPVKSSATPSPNLSSASDQQAVGEQQPTRSQTPNPSAG</sequence>
<protein>
    <submittedName>
        <fullName evidence="4">SSXT protein</fullName>
    </submittedName>
</protein>
<feature type="compositionally biased region" description="Low complexity" evidence="1">
    <location>
        <begin position="84"/>
        <end position="99"/>
    </location>
</feature>
<feature type="region of interest" description="Disordered" evidence="1">
    <location>
        <begin position="25"/>
        <end position="234"/>
    </location>
</feature>
<dbReference type="WBParaSite" id="TASK_0000755301-mRNA-1">
    <property type="protein sequence ID" value="TASK_0000755301-mRNA-1"/>
    <property type="gene ID" value="TASK_0000755301"/>
</dbReference>
<dbReference type="STRING" id="60517.A0A0R3WAH6"/>
<feature type="compositionally biased region" description="Pro residues" evidence="1">
    <location>
        <begin position="120"/>
        <end position="135"/>
    </location>
</feature>